<dbReference type="InterPro" id="IPR001926">
    <property type="entry name" value="TrpB-like_PALP"/>
</dbReference>
<evidence type="ECO:0000313" key="9">
    <source>
        <dbReference type="Proteomes" id="UP000228921"/>
    </source>
</evidence>
<dbReference type="GO" id="GO:0006565">
    <property type="term" value="P:L-serine catabolic process"/>
    <property type="evidence" value="ECO:0007669"/>
    <property type="project" value="TreeGrafter"/>
</dbReference>
<name>A0A2M8P2L2_9CHLR</name>
<dbReference type="NCBIfam" id="NF006050">
    <property type="entry name" value="PRK08197.1"/>
    <property type="match status" value="1"/>
</dbReference>
<accession>A0A2M8P2L2</accession>
<dbReference type="EC" id="4.2.3.1" evidence="5"/>
<evidence type="ECO:0000256" key="4">
    <source>
        <dbReference type="ARBA" id="ARBA00023239"/>
    </source>
</evidence>
<reference evidence="8 9" key="1">
    <citation type="submission" date="2017-11" db="EMBL/GenBank/DDBJ databases">
        <title>Evolution of Phototrophy in the Chloroflexi Phylum Driven by Horizontal Gene Transfer.</title>
        <authorList>
            <person name="Ward L.M."/>
            <person name="Hemp J."/>
            <person name="Shih P.M."/>
            <person name="Mcglynn S.E."/>
            <person name="Fischer W."/>
        </authorList>
    </citation>
    <scope>NUCLEOTIDE SEQUENCE [LARGE SCALE GENOMIC DNA]</scope>
    <source>
        <strain evidence="8">CP2_2F</strain>
    </source>
</reference>
<evidence type="ECO:0000256" key="1">
    <source>
        <dbReference type="ARBA" id="ARBA00001933"/>
    </source>
</evidence>
<dbReference type="CDD" id="cd01563">
    <property type="entry name" value="Thr-synth_1"/>
    <property type="match status" value="1"/>
</dbReference>
<dbReference type="InterPro" id="IPR004450">
    <property type="entry name" value="Thr_synthase-like"/>
</dbReference>
<dbReference type="Gene3D" id="3.40.50.1100">
    <property type="match status" value="2"/>
</dbReference>
<dbReference type="InterPro" id="IPR050147">
    <property type="entry name" value="Ser/Thr_Dehydratase"/>
</dbReference>
<organism evidence="8 9">
    <name type="scientific">Candidatus Thermofonsia Clade 1 bacterium</name>
    <dbReference type="NCBI Taxonomy" id="2364210"/>
    <lineage>
        <taxon>Bacteria</taxon>
        <taxon>Bacillati</taxon>
        <taxon>Chloroflexota</taxon>
        <taxon>Candidatus Thermofontia</taxon>
        <taxon>Candidatus Thermofonsia Clade 1</taxon>
    </lineage>
</organism>
<dbReference type="PANTHER" id="PTHR48078:SF6">
    <property type="entry name" value="L-THREONINE DEHYDRATASE CATABOLIC TDCB"/>
    <property type="match status" value="1"/>
</dbReference>
<dbReference type="SUPFAM" id="SSF53686">
    <property type="entry name" value="Tryptophan synthase beta subunit-like PLP-dependent enzymes"/>
    <property type="match status" value="1"/>
</dbReference>
<dbReference type="EMBL" id="PGTK01000002">
    <property type="protein sequence ID" value="PJF31782.1"/>
    <property type="molecule type" value="Genomic_DNA"/>
</dbReference>
<keyword evidence="4" id="KW-0456">Lyase</keyword>
<evidence type="ECO:0000256" key="2">
    <source>
        <dbReference type="ARBA" id="ARBA00005517"/>
    </source>
</evidence>
<evidence type="ECO:0000313" key="8">
    <source>
        <dbReference type="EMBL" id="PJF31782.1"/>
    </source>
</evidence>
<keyword evidence="3 6" id="KW-0663">Pyridoxal phosphate</keyword>
<dbReference type="Pfam" id="PF00291">
    <property type="entry name" value="PALP"/>
    <property type="match status" value="1"/>
</dbReference>
<feature type="domain" description="Tryptophan synthase beta chain-like PALP" evidence="7">
    <location>
        <begin position="77"/>
        <end position="380"/>
    </location>
</feature>
<dbReference type="PANTHER" id="PTHR48078">
    <property type="entry name" value="THREONINE DEHYDRATASE, MITOCHONDRIAL-RELATED"/>
    <property type="match status" value="1"/>
</dbReference>
<dbReference type="GO" id="GO:0003941">
    <property type="term" value="F:L-serine ammonia-lyase activity"/>
    <property type="evidence" value="ECO:0007669"/>
    <property type="project" value="TreeGrafter"/>
</dbReference>
<evidence type="ECO:0000256" key="3">
    <source>
        <dbReference type="ARBA" id="ARBA00022898"/>
    </source>
</evidence>
<proteinExistence type="inferred from homology"/>
<comment type="cofactor">
    <cofactor evidence="1 6">
        <name>pyridoxal 5'-phosphate</name>
        <dbReference type="ChEBI" id="CHEBI:597326"/>
    </cofactor>
</comment>
<dbReference type="AlphaFoldDB" id="A0A2M8P2L2"/>
<dbReference type="GO" id="GO:0006567">
    <property type="term" value="P:L-threonine catabolic process"/>
    <property type="evidence" value="ECO:0007669"/>
    <property type="project" value="TreeGrafter"/>
</dbReference>
<dbReference type="GO" id="GO:0004794">
    <property type="term" value="F:threonine deaminase activity"/>
    <property type="evidence" value="ECO:0007669"/>
    <property type="project" value="TreeGrafter"/>
</dbReference>
<comment type="caution">
    <text evidence="8">The sequence shown here is derived from an EMBL/GenBank/DDBJ whole genome shotgun (WGS) entry which is preliminary data.</text>
</comment>
<evidence type="ECO:0000256" key="5">
    <source>
        <dbReference type="NCBIfam" id="TIGR00260"/>
    </source>
</evidence>
<protein>
    <recommendedName>
        <fullName evidence="5">Threonine synthase</fullName>
        <ecNumber evidence="5">4.2.3.1</ecNumber>
    </recommendedName>
</protein>
<dbReference type="GO" id="GO:0009097">
    <property type="term" value="P:isoleucine biosynthetic process"/>
    <property type="evidence" value="ECO:0007669"/>
    <property type="project" value="TreeGrafter"/>
</dbReference>
<evidence type="ECO:0000256" key="6">
    <source>
        <dbReference type="PIRSR" id="PIRSR604450-51"/>
    </source>
</evidence>
<gene>
    <name evidence="8" type="primary">thrC</name>
    <name evidence="8" type="ORF">CUN51_02240</name>
</gene>
<sequence>MTNLYLTHYQCALCRRTYALDAVTYTCPHCGAVGTLDMCYDYAALRRAVTPDRLSGFSMWRYAPLLPVTDSAYFPPLHVGWTPLIAAPRLAQAIGVRQVWLKDDSRNPTASLKDRASAMVVARARQLGVSVITTASTGNAAAALAGVCASVGMRAVIFVPAKAPPAKIAQLLVYGATVLLVDGTYDDAYTLSLQASAEYGWYCRNTGMNPFTTEGKKTAAFELCEQLNWRVPDVLIVSVGDGNIIAGQYKGFYDLHQLGWIDHLPRMIGVQAAGSDVLVRAWENGTPADAIQRGGTETIADSISAGLPSDRTKALRAVRETGGAFLCVTDEEILAAIPALARLSGVFAEPACAAAYAGLLKALERGLIGSDESVALLITGSGLKDIGGAMQSLAGAGGYPVGRDFASVREAVAHLGLA</sequence>
<evidence type="ECO:0000259" key="7">
    <source>
        <dbReference type="Pfam" id="PF00291"/>
    </source>
</evidence>
<dbReference type="NCBIfam" id="TIGR00260">
    <property type="entry name" value="thrC"/>
    <property type="match status" value="1"/>
</dbReference>
<dbReference type="GO" id="GO:0004795">
    <property type="term" value="F:threonine synthase activity"/>
    <property type="evidence" value="ECO:0007669"/>
    <property type="project" value="UniProtKB-UniRule"/>
</dbReference>
<dbReference type="InterPro" id="IPR036052">
    <property type="entry name" value="TrpB-like_PALP_sf"/>
</dbReference>
<comment type="similarity">
    <text evidence="2">Belongs to the threonine synthase family.</text>
</comment>
<feature type="modified residue" description="N6-(pyridoxal phosphate)lysine" evidence="6">
    <location>
        <position position="113"/>
    </location>
</feature>
<dbReference type="GO" id="GO:0009088">
    <property type="term" value="P:threonine biosynthetic process"/>
    <property type="evidence" value="ECO:0007669"/>
    <property type="project" value="UniProtKB-UniRule"/>
</dbReference>
<dbReference type="Proteomes" id="UP000228921">
    <property type="component" value="Unassembled WGS sequence"/>
</dbReference>